<proteinExistence type="predicted"/>
<dbReference type="PANTHER" id="PTHR33434">
    <property type="entry name" value="DEGV DOMAIN-CONTAINING PROTEIN DR_1986-RELATED"/>
    <property type="match status" value="1"/>
</dbReference>
<accession>A0ABZ1C0D8</accession>
<evidence type="ECO:0000259" key="2">
    <source>
        <dbReference type="PROSITE" id="PS51480"/>
    </source>
</evidence>
<evidence type="ECO:0000313" key="4">
    <source>
        <dbReference type="Proteomes" id="UP001332192"/>
    </source>
</evidence>
<dbReference type="PROSITE" id="PS51480">
    <property type="entry name" value="DHAL"/>
    <property type="match status" value="1"/>
</dbReference>
<dbReference type="RefSeq" id="WP_324717682.1">
    <property type="nucleotide sequence ID" value="NZ_CP141615.1"/>
</dbReference>
<feature type="region of interest" description="Disordered" evidence="1">
    <location>
        <begin position="325"/>
        <end position="399"/>
    </location>
</feature>
<protein>
    <submittedName>
        <fullName evidence="3">DAK2 domain-containing protein</fullName>
    </submittedName>
</protein>
<name>A0ABZ1C0D8_9FIRM</name>
<dbReference type="Gene3D" id="1.25.40.340">
    <property type="match status" value="1"/>
</dbReference>
<feature type="compositionally biased region" description="Low complexity" evidence="1">
    <location>
        <begin position="215"/>
        <end position="230"/>
    </location>
</feature>
<keyword evidence="4" id="KW-1185">Reference proteome</keyword>
<dbReference type="InterPro" id="IPR036117">
    <property type="entry name" value="DhaL_dom_sf"/>
</dbReference>
<dbReference type="PANTHER" id="PTHR33434:SF4">
    <property type="entry name" value="PHOSPHATASE PROTEIN"/>
    <property type="match status" value="1"/>
</dbReference>
<dbReference type="Pfam" id="PF21645">
    <property type="entry name" value="FakA-like_M"/>
    <property type="match status" value="1"/>
</dbReference>
<dbReference type="SUPFAM" id="SSF101473">
    <property type="entry name" value="DhaL-like"/>
    <property type="match status" value="1"/>
</dbReference>
<dbReference type="InterPro" id="IPR048394">
    <property type="entry name" value="FakA-like_M"/>
</dbReference>
<feature type="domain" description="DhaL" evidence="2">
    <location>
        <begin position="11"/>
        <end position="207"/>
    </location>
</feature>
<dbReference type="Proteomes" id="UP001332192">
    <property type="component" value="Chromosome"/>
</dbReference>
<evidence type="ECO:0000313" key="3">
    <source>
        <dbReference type="EMBL" id="WRP18409.1"/>
    </source>
</evidence>
<feature type="region of interest" description="Disordered" evidence="1">
    <location>
        <begin position="215"/>
        <end position="245"/>
    </location>
</feature>
<dbReference type="EMBL" id="CP141615">
    <property type="protein sequence ID" value="WRP18409.1"/>
    <property type="molecule type" value="Genomic_DNA"/>
</dbReference>
<evidence type="ECO:0000256" key="1">
    <source>
        <dbReference type="SAM" id="MobiDB-lite"/>
    </source>
</evidence>
<reference evidence="3 4" key="1">
    <citation type="journal article" date="2024" name="Front. Microbiol.">
        <title>Novel thermophilic genera Geochorda gen. nov. and Carboxydochorda gen. nov. from the deep terrestrial subsurface reveal the ecophysiological diversity in the class Limnochordia.</title>
        <authorList>
            <person name="Karnachuk O.V."/>
            <person name="Lukina A.P."/>
            <person name="Avakyan M.R."/>
            <person name="Kadnikov V.V."/>
            <person name="Begmatov S."/>
            <person name="Beletsky A.V."/>
            <person name="Vlasova K.G."/>
            <person name="Novikov A.A."/>
            <person name="Shcherbakova V.A."/>
            <person name="Mardanov A.V."/>
            <person name="Ravin N.V."/>
        </authorList>
    </citation>
    <scope>NUCLEOTIDE SEQUENCE [LARGE SCALE GENOMIC DNA]</scope>
    <source>
        <strain evidence="3 4">L945</strain>
    </source>
</reference>
<dbReference type="SMART" id="SM01120">
    <property type="entry name" value="Dak2"/>
    <property type="match status" value="1"/>
</dbReference>
<dbReference type="InterPro" id="IPR033470">
    <property type="entry name" value="FakA-like_C"/>
</dbReference>
<sequence>MGGAASGEGREIFLRWMEAGLQALEREKAAIDALNVFPVPDGDTGTNMFLTFSAAWKEVQKDLHGRLRDLVQAASRGALMGARGNSGVILSQFFRGFARSIAAAPPGAPLDGARLAHALEEAAQTAYQAVIKPVEGTMLTVGRAAARWAERAARRPGASLVEVLEAASEGAKIALARTPRQLPVLAQAGVVDAGGQGLVVLLEAALQASRQAPAPPAAAAADRSHPAAAAVPRETAEGAMPGHEPGGITETYVRYRYCTEFLIMGQGIPQEQVREALLPLGDSLLVVGDPSLLKVHVHTNHPGRALEVGVRWGELLNVSVNNMQEQNRQAARRKKEQRAAALAGPPAEGSSRMASQVSPGRSGPATPPSSSGRALAPQAAPVGVRVSDPPAGNHRPSRAAPADLAARANHGATGRVAIVAVVSGDGLKDIFRSLGVEQLVDGGSTMNPSTEELVKAVEASPAAGVILLPNNKNVVMAARQVPAIASKPVIVVPSRNIPEGLAAALAFSGELGLEANAARMERALERVASGEVTYAVRDSHFGDHEIRAGDIVGMADGELVSVGQDVGEVVYQVARRLLGDGKTLLTLYYGREVDRAQAQRLLDTLKGRLDGTEIELYFGGQPIFYYILSAE</sequence>
<dbReference type="InterPro" id="IPR050270">
    <property type="entry name" value="DegV_domain_contain"/>
</dbReference>
<dbReference type="SMART" id="SM01121">
    <property type="entry name" value="Dak1_2"/>
    <property type="match status" value="1"/>
</dbReference>
<dbReference type="InterPro" id="IPR004007">
    <property type="entry name" value="DhaL_dom"/>
</dbReference>
<dbReference type="Pfam" id="PF02734">
    <property type="entry name" value="Dak2"/>
    <property type="match status" value="1"/>
</dbReference>
<dbReference type="Pfam" id="PF13684">
    <property type="entry name" value="FakA-like_C"/>
    <property type="match status" value="1"/>
</dbReference>
<organism evidence="3 4">
    <name type="scientific">Carboxydichorda subterranea</name>
    <dbReference type="NCBI Taxonomy" id="3109565"/>
    <lineage>
        <taxon>Bacteria</taxon>
        <taxon>Bacillati</taxon>
        <taxon>Bacillota</taxon>
        <taxon>Limnochordia</taxon>
        <taxon>Limnochordales</taxon>
        <taxon>Geochordaceae</taxon>
        <taxon>Carboxydichorda</taxon>
    </lineage>
</organism>
<gene>
    <name evidence="3" type="ORF">U7230_05215</name>
</gene>